<organism evidence="1 2">
    <name type="scientific">Paxillus rubicundulus Ve08.2h10</name>
    <dbReference type="NCBI Taxonomy" id="930991"/>
    <lineage>
        <taxon>Eukaryota</taxon>
        <taxon>Fungi</taxon>
        <taxon>Dikarya</taxon>
        <taxon>Basidiomycota</taxon>
        <taxon>Agaricomycotina</taxon>
        <taxon>Agaricomycetes</taxon>
        <taxon>Agaricomycetidae</taxon>
        <taxon>Boletales</taxon>
        <taxon>Paxilineae</taxon>
        <taxon>Paxillaceae</taxon>
        <taxon>Paxillus</taxon>
    </lineage>
</organism>
<protein>
    <submittedName>
        <fullName evidence="1">Uncharacterized protein</fullName>
    </submittedName>
</protein>
<accession>A0A0D0E505</accession>
<name>A0A0D0E505_9AGAM</name>
<dbReference type="EMBL" id="KN825280">
    <property type="protein sequence ID" value="KIK92440.1"/>
    <property type="molecule type" value="Genomic_DNA"/>
</dbReference>
<dbReference type="HOGENOM" id="CLU_1855922_0_0_1"/>
<reference evidence="1 2" key="1">
    <citation type="submission" date="2014-04" db="EMBL/GenBank/DDBJ databases">
        <authorList>
            <consortium name="DOE Joint Genome Institute"/>
            <person name="Kuo A."/>
            <person name="Kohler A."/>
            <person name="Jargeat P."/>
            <person name="Nagy L.G."/>
            <person name="Floudas D."/>
            <person name="Copeland A."/>
            <person name="Barry K.W."/>
            <person name="Cichocki N."/>
            <person name="Veneault-Fourrey C."/>
            <person name="LaButti K."/>
            <person name="Lindquist E.A."/>
            <person name="Lipzen A."/>
            <person name="Lundell T."/>
            <person name="Morin E."/>
            <person name="Murat C."/>
            <person name="Sun H."/>
            <person name="Tunlid A."/>
            <person name="Henrissat B."/>
            <person name="Grigoriev I.V."/>
            <person name="Hibbett D.S."/>
            <person name="Martin F."/>
            <person name="Nordberg H.P."/>
            <person name="Cantor M.N."/>
            <person name="Hua S.X."/>
        </authorList>
    </citation>
    <scope>NUCLEOTIDE SEQUENCE [LARGE SCALE GENOMIC DNA]</scope>
    <source>
        <strain evidence="1 2">Ve08.2h10</strain>
    </source>
</reference>
<evidence type="ECO:0000313" key="2">
    <source>
        <dbReference type="Proteomes" id="UP000054538"/>
    </source>
</evidence>
<evidence type="ECO:0000313" key="1">
    <source>
        <dbReference type="EMBL" id="KIK92440.1"/>
    </source>
</evidence>
<keyword evidence="2" id="KW-1185">Reference proteome</keyword>
<dbReference type="InParanoid" id="A0A0D0E505"/>
<dbReference type="Proteomes" id="UP000054538">
    <property type="component" value="Unassembled WGS sequence"/>
</dbReference>
<proteinExistence type="predicted"/>
<dbReference type="AlphaFoldDB" id="A0A0D0E505"/>
<sequence>MSPPGSCPASWLNSDCCEECVRKLYCESLSCNTSRKQCNPVRLLQGNSSCHYSPTGHRKTSVNDLVPCVINIFLVFLQYLSMQDKLKNFILTRARSTYYKEILSLVSQTGGWHFRASITTTKQLKDFSLEEGNVLRQS</sequence>
<gene>
    <name evidence="1" type="ORF">PAXRUDRAFT_147335</name>
</gene>
<reference evidence="2" key="2">
    <citation type="submission" date="2015-01" db="EMBL/GenBank/DDBJ databases">
        <title>Evolutionary Origins and Diversification of the Mycorrhizal Mutualists.</title>
        <authorList>
            <consortium name="DOE Joint Genome Institute"/>
            <consortium name="Mycorrhizal Genomics Consortium"/>
            <person name="Kohler A."/>
            <person name="Kuo A."/>
            <person name="Nagy L.G."/>
            <person name="Floudas D."/>
            <person name="Copeland A."/>
            <person name="Barry K.W."/>
            <person name="Cichocki N."/>
            <person name="Veneault-Fourrey C."/>
            <person name="LaButti K."/>
            <person name="Lindquist E.A."/>
            <person name="Lipzen A."/>
            <person name="Lundell T."/>
            <person name="Morin E."/>
            <person name="Murat C."/>
            <person name="Riley R."/>
            <person name="Ohm R."/>
            <person name="Sun H."/>
            <person name="Tunlid A."/>
            <person name="Henrissat B."/>
            <person name="Grigoriev I.V."/>
            <person name="Hibbett D.S."/>
            <person name="Martin F."/>
        </authorList>
    </citation>
    <scope>NUCLEOTIDE SEQUENCE [LARGE SCALE GENOMIC DNA]</scope>
    <source>
        <strain evidence="2">Ve08.2h10</strain>
    </source>
</reference>